<reference evidence="8" key="1">
    <citation type="journal article" date="2019" name="Int. J. Syst. Evol. Microbiol.">
        <title>The Global Catalogue of Microorganisms (GCM) 10K type strain sequencing project: providing services to taxonomists for standard genome sequencing and annotation.</title>
        <authorList>
            <consortium name="The Broad Institute Genomics Platform"/>
            <consortium name="The Broad Institute Genome Sequencing Center for Infectious Disease"/>
            <person name="Wu L."/>
            <person name="Ma J."/>
        </authorList>
    </citation>
    <scope>NUCLEOTIDE SEQUENCE [LARGE SCALE GENOMIC DNA]</scope>
    <source>
        <strain evidence="8">JCM 17925</strain>
    </source>
</reference>
<keyword evidence="4 5" id="KW-0472">Membrane</keyword>
<dbReference type="SUPFAM" id="SSF141322">
    <property type="entry name" value="NfeD domain-like"/>
    <property type="match status" value="1"/>
</dbReference>
<dbReference type="Proteomes" id="UP001500936">
    <property type="component" value="Unassembled WGS sequence"/>
</dbReference>
<dbReference type="PANTHER" id="PTHR33507:SF3">
    <property type="entry name" value="INNER MEMBRANE PROTEIN YBBJ"/>
    <property type="match status" value="1"/>
</dbReference>
<dbReference type="InterPro" id="IPR012340">
    <property type="entry name" value="NA-bd_OB-fold"/>
</dbReference>
<dbReference type="Pfam" id="PF01957">
    <property type="entry name" value="NfeD"/>
    <property type="match status" value="1"/>
</dbReference>
<evidence type="ECO:0000313" key="7">
    <source>
        <dbReference type="EMBL" id="GAA4401727.1"/>
    </source>
</evidence>
<dbReference type="InterPro" id="IPR002810">
    <property type="entry name" value="NfeD-like_C"/>
</dbReference>
<keyword evidence="2 5" id="KW-0812">Transmembrane</keyword>
<dbReference type="PANTHER" id="PTHR33507">
    <property type="entry name" value="INNER MEMBRANE PROTEIN YBBJ"/>
    <property type="match status" value="1"/>
</dbReference>
<evidence type="ECO:0000256" key="1">
    <source>
        <dbReference type="ARBA" id="ARBA00004141"/>
    </source>
</evidence>
<evidence type="ECO:0000256" key="3">
    <source>
        <dbReference type="ARBA" id="ARBA00022989"/>
    </source>
</evidence>
<evidence type="ECO:0000259" key="6">
    <source>
        <dbReference type="Pfam" id="PF01957"/>
    </source>
</evidence>
<evidence type="ECO:0000313" key="8">
    <source>
        <dbReference type="Proteomes" id="UP001500936"/>
    </source>
</evidence>
<dbReference type="RefSeq" id="WP_345265767.1">
    <property type="nucleotide sequence ID" value="NZ_BAABHB010000002.1"/>
</dbReference>
<comment type="subcellular location">
    <subcellularLocation>
        <location evidence="1">Membrane</location>
        <topology evidence="1">Multi-pass membrane protein</topology>
    </subcellularLocation>
</comment>
<feature type="transmembrane region" description="Helical" evidence="5">
    <location>
        <begin position="12"/>
        <end position="45"/>
    </location>
</feature>
<accession>A0ABP8K746</accession>
<organism evidence="7 8">
    <name type="scientific">Nibrella viscosa</name>
    <dbReference type="NCBI Taxonomy" id="1084524"/>
    <lineage>
        <taxon>Bacteria</taxon>
        <taxon>Pseudomonadati</taxon>
        <taxon>Bacteroidota</taxon>
        <taxon>Cytophagia</taxon>
        <taxon>Cytophagales</taxon>
        <taxon>Spirosomataceae</taxon>
        <taxon>Nibrella</taxon>
    </lineage>
</organism>
<comment type="caution">
    <text evidence="7">The sequence shown here is derived from an EMBL/GenBank/DDBJ whole genome shotgun (WGS) entry which is preliminary data.</text>
</comment>
<dbReference type="EMBL" id="BAABHB010000002">
    <property type="protein sequence ID" value="GAA4401727.1"/>
    <property type="molecule type" value="Genomic_DNA"/>
</dbReference>
<dbReference type="Gene3D" id="2.40.50.140">
    <property type="entry name" value="Nucleic acid-binding proteins"/>
    <property type="match status" value="1"/>
</dbReference>
<feature type="transmembrane region" description="Helical" evidence="5">
    <location>
        <begin position="51"/>
        <end position="69"/>
    </location>
</feature>
<gene>
    <name evidence="7" type="ORF">GCM10023187_16180</name>
</gene>
<sequence length="147" mass="16026">MDFFSLPEFWAIAGLAFLIIELLTVSFFFAFLGVGALVTSLTAYLGVTPEINSQLLCFSVVSIVTLAAFRRSVKRWLGGRQKAPGYVEYIGDRAKVTLTIPANGEGRIFYRGAEWIARSGTGQTIAEGASVVIRKLDGIRLIVETDS</sequence>
<evidence type="ECO:0000256" key="4">
    <source>
        <dbReference type="ARBA" id="ARBA00023136"/>
    </source>
</evidence>
<evidence type="ECO:0000256" key="5">
    <source>
        <dbReference type="SAM" id="Phobius"/>
    </source>
</evidence>
<protein>
    <recommendedName>
        <fullName evidence="6">NfeD-like C-terminal domain-containing protein</fullName>
    </recommendedName>
</protein>
<keyword evidence="3 5" id="KW-1133">Transmembrane helix</keyword>
<feature type="domain" description="NfeD-like C-terminal" evidence="6">
    <location>
        <begin position="88"/>
        <end position="144"/>
    </location>
</feature>
<name>A0ABP8K746_9BACT</name>
<proteinExistence type="predicted"/>
<evidence type="ECO:0000256" key="2">
    <source>
        <dbReference type="ARBA" id="ARBA00022692"/>
    </source>
</evidence>
<dbReference type="InterPro" id="IPR052165">
    <property type="entry name" value="Membrane_assoc_protease"/>
</dbReference>
<keyword evidence="8" id="KW-1185">Reference proteome</keyword>